<feature type="domain" description="PepSY" evidence="2">
    <location>
        <begin position="105"/>
        <end position="161"/>
    </location>
</feature>
<reference evidence="3 4" key="1">
    <citation type="submission" date="2024-05" db="EMBL/GenBank/DDBJ databases">
        <authorList>
            <person name="Haq I."/>
            <person name="Ullah Z."/>
            <person name="Ahmad R."/>
            <person name="Li M."/>
            <person name="Tong Y."/>
        </authorList>
    </citation>
    <scope>NUCLEOTIDE SEQUENCE [LARGE SCALE GENOMIC DNA]</scope>
    <source>
        <strain evidence="3 4">16A2E</strain>
    </source>
</reference>
<proteinExistence type="predicted"/>
<evidence type="ECO:0000313" key="4">
    <source>
        <dbReference type="Proteomes" id="UP001444625"/>
    </source>
</evidence>
<dbReference type="Pfam" id="PF03413">
    <property type="entry name" value="PepSY"/>
    <property type="match status" value="1"/>
</dbReference>
<dbReference type="Proteomes" id="UP001444625">
    <property type="component" value="Unassembled WGS sequence"/>
</dbReference>
<sequence>MKQLVRIGVIVVGALATILVVIASSYKHIKPVNEMYLSAFGMKDPIVFEEKLDGMMLEIKSGKRQVEYGNYFDAYNEEVLHIQKKHEVDDMEDTEMKPLAISNLIPELQAIEIAESVVEGSVLEMQLNKADSQYVYELELETTAGNVAVEVNAITGEVLKKAMAMEESIHASDIRSYSELKKVMELINEEAYQMEVVEDSTGKRVLIFKNADGIEKYKSVFIKAMNHLKVIEFENGVVFNKIISFHSDRL</sequence>
<comment type="caution">
    <text evidence="3">The sequence shown here is derived from an EMBL/GenBank/DDBJ whole genome shotgun (WGS) entry which is preliminary data.</text>
</comment>
<evidence type="ECO:0000313" key="3">
    <source>
        <dbReference type="EMBL" id="MEN2767503.1"/>
    </source>
</evidence>
<keyword evidence="1" id="KW-1133">Transmembrane helix</keyword>
<gene>
    <name evidence="3" type="ORF">ABC228_09910</name>
</gene>
<feature type="transmembrane region" description="Helical" evidence="1">
    <location>
        <begin position="7"/>
        <end position="26"/>
    </location>
</feature>
<keyword evidence="1" id="KW-0472">Membrane</keyword>
<accession>A0ABU9XGU5</accession>
<name>A0ABU9XGU5_9BACI</name>
<organism evidence="3 4">
    <name type="scientific">Ornithinibacillus xuwenensis</name>
    <dbReference type="NCBI Taxonomy" id="3144668"/>
    <lineage>
        <taxon>Bacteria</taxon>
        <taxon>Bacillati</taxon>
        <taxon>Bacillota</taxon>
        <taxon>Bacilli</taxon>
        <taxon>Bacillales</taxon>
        <taxon>Bacillaceae</taxon>
        <taxon>Ornithinibacillus</taxon>
    </lineage>
</organism>
<keyword evidence="4" id="KW-1185">Reference proteome</keyword>
<dbReference type="InterPro" id="IPR025711">
    <property type="entry name" value="PepSY"/>
</dbReference>
<dbReference type="Gene3D" id="3.10.450.40">
    <property type="match status" value="1"/>
</dbReference>
<dbReference type="RefSeq" id="WP_345824978.1">
    <property type="nucleotide sequence ID" value="NZ_JBDIML010000003.1"/>
</dbReference>
<evidence type="ECO:0000259" key="2">
    <source>
        <dbReference type="Pfam" id="PF03413"/>
    </source>
</evidence>
<keyword evidence="1" id="KW-0812">Transmembrane</keyword>
<evidence type="ECO:0000256" key="1">
    <source>
        <dbReference type="SAM" id="Phobius"/>
    </source>
</evidence>
<protein>
    <submittedName>
        <fullName evidence="3">PepSY domain-containing protein</fullName>
    </submittedName>
</protein>
<dbReference type="EMBL" id="JBDIML010000003">
    <property type="protein sequence ID" value="MEN2767503.1"/>
    <property type="molecule type" value="Genomic_DNA"/>
</dbReference>